<sequence>MFVDLPESELRNYRSTQVEPDDFDEFWASTLAGSRAAAPAATATATATATAESSTVNRTDSISISTGVLVTKVDCGLTTLDVYDVTFPGFAGQPVKAWLRVPAGALDAAPSPARTALPAVVEFVGYGGGRGHATDNLFWASAGFAHLHMDTRGQGSTWSSGDTGDDEGAGAGSSTAPQHPGFMTRGITSPETYYYRRLITDAVRAVDAVRTLEAIDPQRVAVIGRSQGGGLALAVAGLVPGLVAAIPLVPFLCDFPRAIVMTDNDPYKEIGRYLAVHREQVGQVLDTLSYFDGVNFAKRASAPAWFSTALMDPVCPPSTVFGAFNEYAGEKHITVWPFNGHEGGGVDDNSMALAALKAVAPISASPL</sequence>
<dbReference type="GO" id="GO:0052689">
    <property type="term" value="F:carboxylic ester hydrolase activity"/>
    <property type="evidence" value="ECO:0007669"/>
    <property type="project" value="TreeGrafter"/>
</dbReference>
<keyword evidence="6" id="KW-1185">Reference proteome</keyword>
<dbReference type="Proteomes" id="UP000306192">
    <property type="component" value="Unassembled WGS sequence"/>
</dbReference>
<dbReference type="InterPro" id="IPR008391">
    <property type="entry name" value="AXE1_dom"/>
</dbReference>
<feature type="region of interest" description="Disordered" evidence="3">
    <location>
        <begin position="153"/>
        <end position="185"/>
    </location>
</feature>
<dbReference type="OrthoDB" id="9770528at2"/>
<dbReference type="GO" id="GO:0005976">
    <property type="term" value="P:polysaccharide metabolic process"/>
    <property type="evidence" value="ECO:0007669"/>
    <property type="project" value="TreeGrafter"/>
</dbReference>
<evidence type="ECO:0000313" key="5">
    <source>
        <dbReference type="EMBL" id="TIH28932.1"/>
    </source>
</evidence>
<dbReference type="Pfam" id="PF05448">
    <property type="entry name" value="AXE1"/>
    <property type="match status" value="2"/>
</dbReference>
<name>A0A4T2BFD0_9MICO</name>
<feature type="domain" description="Acetyl xylan esterase" evidence="4">
    <location>
        <begin position="69"/>
        <end position="346"/>
    </location>
</feature>
<dbReference type="InterPro" id="IPR039069">
    <property type="entry name" value="CE7"/>
</dbReference>
<accession>A0A4T2BFD0</accession>
<feature type="domain" description="Acetyl xylan esterase" evidence="4">
    <location>
        <begin position="2"/>
        <end position="39"/>
    </location>
</feature>
<evidence type="ECO:0000256" key="3">
    <source>
        <dbReference type="SAM" id="MobiDB-lite"/>
    </source>
</evidence>
<protein>
    <submittedName>
        <fullName evidence="5">Acetylesterase</fullName>
    </submittedName>
</protein>
<evidence type="ECO:0000256" key="2">
    <source>
        <dbReference type="PIRSR" id="PIRSR639069-2"/>
    </source>
</evidence>
<evidence type="ECO:0000256" key="1">
    <source>
        <dbReference type="PIRSR" id="PIRSR639069-1"/>
    </source>
</evidence>
<evidence type="ECO:0000259" key="4">
    <source>
        <dbReference type="Pfam" id="PF05448"/>
    </source>
</evidence>
<dbReference type="AlphaFoldDB" id="A0A4T2BFD0"/>
<dbReference type="InterPro" id="IPR029058">
    <property type="entry name" value="AB_hydrolase_fold"/>
</dbReference>
<comment type="caution">
    <text evidence="5">The sequence shown here is derived from an EMBL/GenBank/DDBJ whole genome shotgun (WGS) entry which is preliminary data.</text>
</comment>
<dbReference type="SUPFAM" id="SSF53474">
    <property type="entry name" value="alpha/beta-Hydrolases"/>
    <property type="match status" value="1"/>
</dbReference>
<dbReference type="PANTHER" id="PTHR40111:SF1">
    <property type="entry name" value="CEPHALOSPORIN-C DEACETYLASE"/>
    <property type="match status" value="1"/>
</dbReference>
<reference evidence="5 6" key="1">
    <citation type="journal article" date="2019" name="Microorganisms">
        <title>Systematic Affiliation and Genome Analysis of Subtercola vilae DB165(T) with Particular Emphasis on Cold Adaptation of an Isolate from a High-Altitude Cold Volcano Lake.</title>
        <authorList>
            <person name="Villalobos A.S."/>
            <person name="Wiese J."/>
            <person name="Imhoff J.F."/>
            <person name="Dorador C."/>
            <person name="Keller A."/>
            <person name="Hentschel U."/>
        </authorList>
    </citation>
    <scope>NUCLEOTIDE SEQUENCE [LARGE SCALE GENOMIC DNA]</scope>
    <source>
        <strain evidence="5 6">DB165</strain>
    </source>
</reference>
<organism evidence="5 6">
    <name type="scientific">Subtercola vilae</name>
    <dbReference type="NCBI Taxonomy" id="2056433"/>
    <lineage>
        <taxon>Bacteria</taxon>
        <taxon>Bacillati</taxon>
        <taxon>Actinomycetota</taxon>
        <taxon>Actinomycetes</taxon>
        <taxon>Micrococcales</taxon>
        <taxon>Microbacteriaceae</taxon>
        <taxon>Subtercola</taxon>
    </lineage>
</organism>
<dbReference type="RefSeq" id="WP_136643724.1">
    <property type="nucleotide sequence ID" value="NZ_QYRT01000064.1"/>
</dbReference>
<proteinExistence type="predicted"/>
<gene>
    <name evidence="5" type="ORF">D4765_18175</name>
</gene>
<dbReference type="PANTHER" id="PTHR40111">
    <property type="entry name" value="CEPHALOSPORIN-C DEACETYLASE"/>
    <property type="match status" value="1"/>
</dbReference>
<feature type="active site" description="Charge relay system" evidence="1">
    <location>
        <position position="341"/>
    </location>
</feature>
<feature type="binding site" evidence="2">
    <location>
        <position position="126"/>
    </location>
    <ligand>
        <name>substrate</name>
    </ligand>
</feature>
<dbReference type="EMBL" id="QYRT01000064">
    <property type="protein sequence ID" value="TIH28932.1"/>
    <property type="molecule type" value="Genomic_DNA"/>
</dbReference>
<dbReference type="Gene3D" id="3.40.50.1820">
    <property type="entry name" value="alpha/beta hydrolase"/>
    <property type="match status" value="1"/>
</dbReference>
<evidence type="ECO:0000313" key="6">
    <source>
        <dbReference type="Proteomes" id="UP000306192"/>
    </source>
</evidence>
<feature type="active site" description="Charge relay system" evidence="1">
    <location>
        <position position="312"/>
    </location>
</feature>
<feature type="active site" description="Nucleophile" evidence="1">
    <location>
        <position position="226"/>
    </location>
</feature>